<dbReference type="PANTHER" id="PTHR47070:SF2">
    <property type="entry name" value="OS06G0206100 PROTEIN"/>
    <property type="match status" value="1"/>
</dbReference>
<evidence type="ECO:0000313" key="4">
    <source>
        <dbReference type="Proteomes" id="UP001417504"/>
    </source>
</evidence>
<evidence type="ECO:0000259" key="2">
    <source>
        <dbReference type="Pfam" id="PF06972"/>
    </source>
</evidence>
<reference evidence="3 4" key="1">
    <citation type="submission" date="2024-01" db="EMBL/GenBank/DDBJ databases">
        <title>Genome assemblies of Stephania.</title>
        <authorList>
            <person name="Yang L."/>
        </authorList>
    </citation>
    <scope>NUCLEOTIDE SEQUENCE [LARGE SCALE GENOMIC DNA]</scope>
    <source>
        <strain evidence="3">QJT</strain>
        <tissue evidence="3">Leaf</tissue>
    </source>
</reference>
<feature type="compositionally biased region" description="Polar residues" evidence="1">
    <location>
        <begin position="328"/>
        <end position="343"/>
    </location>
</feature>
<feature type="region of interest" description="Disordered" evidence="1">
    <location>
        <begin position="394"/>
        <end position="467"/>
    </location>
</feature>
<accession>A0AAP0F4V0</accession>
<comment type="caution">
    <text evidence="3">The sequence shown here is derived from an EMBL/GenBank/DDBJ whole genome shotgun (WGS) entry which is preliminary data.</text>
</comment>
<evidence type="ECO:0000256" key="1">
    <source>
        <dbReference type="SAM" id="MobiDB-lite"/>
    </source>
</evidence>
<feature type="compositionally biased region" description="Polar residues" evidence="1">
    <location>
        <begin position="295"/>
        <end position="321"/>
    </location>
</feature>
<sequence>MVLYLTTLKQTKMDANVTTHSQILLNQDSFHEARRKRDKTNDKTHRFSLEQGKHIGHLFYKTKFRTYSGRNAHYGGYPRNGFSGTVKAFRVVRDRRGDQSISGELNSSSMPSSTLTDKQVAYFSEKRSTGALIDHGEPKMFGNLNRSSYSASRHAHATSSTVTNEKKLFYETNRTVLKLDSQASRVNACDPLPYSTTTSVPSNSFGGLYSSDPVHVPSDNRPSSKIGAIKREVGADGVQRQPAGNSSKSTSISSRPSTASKKVFQSNQTDAHESVLASLSTSRSFSSNHNRSNSYPTVNHQKATQTNKEWRPKSSQNSSLKNHGITGMDTNTISSTPGNSLNSSIKAERLPENFLKFNILENQHVIIPGHLQVPEAERAMLTFGSFGSGIDSPRNCAYGEPDGAEQSNTKSSLSVSAPPASSSDPSCGCEVDLPDDLVRNLESDSPSLAVPSGHPFPEKEESSETQDLETYSDYALVQDINLSKPLGGLQQQQQDPLLHDVPFFKTRLNNTWRSQDLLSSKEVVSSHGGNATTRMVHQQSMGQFYPPVHLSQFPNLMPCRQVLSPVFLPTMAVPGYSHYPAYSHPLNGGNFLVMPECTSQYKPIPSSSPTGFGTYANSLGYALNTQGTGVTAFEDSTAMKYKEGYFPNRQVDASEFWVQTPQEIPGFQSSSYYKSEQAPNAAYLPVQNGHSSFNVATTHPAQIQFSGLYHPSQPPLTNPHQLAHGMPGNIGVGMASASHGAQVGAYQQSQMNHLSWPSNY</sequence>
<organism evidence="3 4">
    <name type="scientific">Stephania japonica</name>
    <dbReference type="NCBI Taxonomy" id="461633"/>
    <lineage>
        <taxon>Eukaryota</taxon>
        <taxon>Viridiplantae</taxon>
        <taxon>Streptophyta</taxon>
        <taxon>Embryophyta</taxon>
        <taxon>Tracheophyta</taxon>
        <taxon>Spermatophyta</taxon>
        <taxon>Magnoliopsida</taxon>
        <taxon>Ranunculales</taxon>
        <taxon>Menispermaceae</taxon>
        <taxon>Menispermoideae</taxon>
        <taxon>Cissampelideae</taxon>
        <taxon>Stephania</taxon>
    </lineage>
</organism>
<keyword evidence="4" id="KW-1185">Reference proteome</keyword>
<feature type="compositionally biased region" description="Low complexity" evidence="1">
    <location>
        <begin position="246"/>
        <end position="262"/>
    </location>
</feature>
<dbReference type="Proteomes" id="UP001417504">
    <property type="component" value="Unassembled WGS sequence"/>
</dbReference>
<feature type="compositionally biased region" description="Low complexity" evidence="1">
    <location>
        <begin position="411"/>
        <end position="426"/>
    </location>
</feature>
<dbReference type="Pfam" id="PF06972">
    <property type="entry name" value="GIP1_N"/>
    <property type="match status" value="1"/>
</dbReference>
<protein>
    <recommendedName>
        <fullName evidence="2">GBF-interacting protein 1 N-terminal domain-containing protein</fullName>
    </recommendedName>
</protein>
<evidence type="ECO:0000313" key="3">
    <source>
        <dbReference type="EMBL" id="KAK9102482.1"/>
    </source>
</evidence>
<feature type="domain" description="GBF-interacting protein 1 N-terminal" evidence="2">
    <location>
        <begin position="6"/>
        <end position="39"/>
    </location>
</feature>
<feature type="region of interest" description="Disordered" evidence="1">
    <location>
        <begin position="211"/>
        <end position="343"/>
    </location>
</feature>
<dbReference type="InterPro" id="IPR009719">
    <property type="entry name" value="GIP1_N"/>
</dbReference>
<gene>
    <name evidence="3" type="ORF">Sjap_019736</name>
</gene>
<name>A0AAP0F4V0_9MAGN</name>
<proteinExistence type="predicted"/>
<dbReference type="AlphaFoldDB" id="A0AAP0F4V0"/>
<feature type="compositionally biased region" description="Low complexity" evidence="1">
    <location>
        <begin position="274"/>
        <end position="294"/>
    </location>
</feature>
<dbReference type="PANTHER" id="PTHR47070">
    <property type="entry name" value="HYDROXYPROLINE-RICH GLYCOPROTEIN-LIKE"/>
    <property type="match status" value="1"/>
</dbReference>
<dbReference type="EMBL" id="JBBNAE010000008">
    <property type="protein sequence ID" value="KAK9102482.1"/>
    <property type="molecule type" value="Genomic_DNA"/>
</dbReference>